<organism evidence="2 3">
    <name type="scientific">Clostridium paraputrificum</name>
    <dbReference type="NCBI Taxonomy" id="29363"/>
    <lineage>
        <taxon>Bacteria</taxon>
        <taxon>Bacillati</taxon>
        <taxon>Bacillota</taxon>
        <taxon>Clostridia</taxon>
        <taxon>Eubacteriales</taxon>
        <taxon>Clostridiaceae</taxon>
        <taxon>Clostridium</taxon>
    </lineage>
</organism>
<name>A0A1B8RRM5_9CLOT</name>
<evidence type="ECO:0000256" key="1">
    <source>
        <dbReference type="SAM" id="Phobius"/>
    </source>
</evidence>
<keyword evidence="3" id="KW-1185">Reference proteome</keyword>
<proteinExistence type="predicted"/>
<dbReference type="EMBL" id="MAPZ01000014">
    <property type="protein sequence ID" value="OBY11459.1"/>
    <property type="molecule type" value="Genomic_DNA"/>
</dbReference>
<reference evidence="2 3" key="1">
    <citation type="submission" date="2016-06" db="EMBL/GenBank/DDBJ databases">
        <authorList>
            <person name="Kjaerup R.B."/>
            <person name="Dalgaard T.S."/>
            <person name="Juul-Madsen H.R."/>
        </authorList>
    </citation>
    <scope>NUCLEOTIDE SEQUENCE [LARGE SCALE GENOMIC DNA]</scope>
    <source>
        <strain evidence="2 3">373-A1</strain>
    </source>
</reference>
<dbReference type="Proteomes" id="UP000092714">
    <property type="component" value="Unassembled WGS sequence"/>
</dbReference>
<protein>
    <submittedName>
        <fullName evidence="2">Uncharacterized protein</fullName>
    </submittedName>
</protein>
<evidence type="ECO:0000313" key="2">
    <source>
        <dbReference type="EMBL" id="OBY11459.1"/>
    </source>
</evidence>
<feature type="transmembrane region" description="Helical" evidence="1">
    <location>
        <begin position="6"/>
        <end position="26"/>
    </location>
</feature>
<gene>
    <name evidence="2" type="ORF">CP373A1_05775</name>
</gene>
<sequence length="72" mass="8128">MKDALTIIAIVIAIVVIVEFIKLYLIHRKINKTTMGESGLYRRFIKNFKLLVLFTIVGAVVLIINLISEGIL</sequence>
<feature type="transmembrane region" description="Helical" evidence="1">
    <location>
        <begin position="47"/>
        <end position="67"/>
    </location>
</feature>
<evidence type="ECO:0000313" key="3">
    <source>
        <dbReference type="Proteomes" id="UP000092714"/>
    </source>
</evidence>
<keyword evidence="1" id="KW-0812">Transmembrane</keyword>
<dbReference type="AlphaFoldDB" id="A0A1B8RRM5"/>
<comment type="caution">
    <text evidence="2">The sequence shown here is derived from an EMBL/GenBank/DDBJ whole genome shotgun (WGS) entry which is preliminary data.</text>
</comment>
<keyword evidence="1" id="KW-1133">Transmembrane helix</keyword>
<accession>A0A1B8RRM5</accession>
<keyword evidence="1" id="KW-0472">Membrane</keyword>
<dbReference type="RefSeq" id="WP_055254095.1">
    <property type="nucleotide sequence ID" value="NZ_CYZW01000004.1"/>
</dbReference>